<name>F3L2V7_9GAMM</name>
<keyword evidence="2 3" id="KW-0808">Transferase</keyword>
<dbReference type="InterPro" id="IPR046433">
    <property type="entry name" value="ActCoA_hydro"/>
</dbReference>
<evidence type="ECO:0000256" key="2">
    <source>
        <dbReference type="ARBA" id="ARBA00022679"/>
    </source>
</evidence>
<dbReference type="GO" id="GO:0006083">
    <property type="term" value="P:acetate metabolic process"/>
    <property type="evidence" value="ECO:0007669"/>
    <property type="project" value="InterPro"/>
</dbReference>
<comment type="caution">
    <text evidence="3">The sequence shown here is derived from an EMBL/GenBank/DDBJ whole genome shotgun (WGS) entry which is preliminary data.</text>
</comment>
<dbReference type="PANTHER" id="PTHR21432:SF20">
    <property type="entry name" value="ACETYL-COA HYDROLASE"/>
    <property type="match status" value="1"/>
</dbReference>
<dbReference type="STRING" id="2518989.IMCC3088_1881"/>
<gene>
    <name evidence="3" type="ORF">IMCC3088_1881</name>
</gene>
<comment type="similarity">
    <text evidence="1">Belongs to the acetyl-CoA hydrolase/transferase family.</text>
</comment>
<dbReference type="Gene3D" id="3.40.1080.10">
    <property type="entry name" value="Glutaconate Coenzyme A-transferase"/>
    <property type="match status" value="1"/>
</dbReference>
<dbReference type="SUPFAM" id="SSF100950">
    <property type="entry name" value="NagB/RpiA/CoA transferase-like"/>
    <property type="match status" value="2"/>
</dbReference>
<dbReference type="OrthoDB" id="9801795at2"/>
<protein>
    <submittedName>
        <fullName evidence="3">4-hydroxybutyrate coenzyme A transferase</fullName>
    </submittedName>
</protein>
<dbReference type="InterPro" id="IPR003702">
    <property type="entry name" value="ActCoA_hydro_N"/>
</dbReference>
<dbReference type="AlphaFoldDB" id="F3L2V7"/>
<reference evidence="3 4" key="1">
    <citation type="journal article" date="2011" name="J. Bacteriol.">
        <title>Genome sequence of strain IMCC3088, a proteorhodopsin-containing marine bacterium belonging to the OM60/NOR5 clade.</title>
        <authorList>
            <person name="Jang Y."/>
            <person name="Oh H.M."/>
            <person name="Kang I."/>
            <person name="Lee K."/>
            <person name="Yang S.J."/>
            <person name="Cho J.C."/>
        </authorList>
    </citation>
    <scope>NUCLEOTIDE SEQUENCE [LARGE SCALE GENOMIC DNA]</scope>
    <source>
        <strain evidence="3 4">IMCC3088</strain>
    </source>
</reference>
<keyword evidence="4" id="KW-1185">Reference proteome</keyword>
<evidence type="ECO:0000256" key="1">
    <source>
        <dbReference type="ARBA" id="ARBA00009632"/>
    </source>
</evidence>
<dbReference type="Pfam" id="PF02550">
    <property type="entry name" value="AcetylCoA_hydro"/>
    <property type="match status" value="1"/>
</dbReference>
<dbReference type="InterPro" id="IPR037171">
    <property type="entry name" value="NagB/RpiA_transferase-like"/>
</dbReference>
<organism evidence="3 4">
    <name type="scientific">Aequoribacter fuscus</name>
    <dbReference type="NCBI Taxonomy" id="2518989"/>
    <lineage>
        <taxon>Bacteria</taxon>
        <taxon>Pseudomonadati</taxon>
        <taxon>Pseudomonadota</taxon>
        <taxon>Gammaproteobacteria</taxon>
        <taxon>Cellvibrionales</taxon>
        <taxon>Halieaceae</taxon>
        <taxon>Aequoribacter</taxon>
    </lineage>
</organism>
<dbReference type="Proteomes" id="UP000005615">
    <property type="component" value="Unassembled WGS sequence"/>
</dbReference>
<evidence type="ECO:0000313" key="3">
    <source>
        <dbReference type="EMBL" id="EGG29308.1"/>
    </source>
</evidence>
<dbReference type="eggNOG" id="COG0427">
    <property type="taxonomic scope" value="Bacteria"/>
</dbReference>
<dbReference type="RefSeq" id="WP_009576115.1">
    <property type="nucleotide sequence ID" value="NZ_AEIG01000056.1"/>
</dbReference>
<proteinExistence type="inferred from homology"/>
<evidence type="ECO:0000313" key="4">
    <source>
        <dbReference type="Proteomes" id="UP000005615"/>
    </source>
</evidence>
<dbReference type="Gene3D" id="3.30.750.70">
    <property type="entry name" value="4-hydroxybutyrate coenzyme like domains"/>
    <property type="match status" value="1"/>
</dbReference>
<dbReference type="Gene3D" id="3.40.1080.20">
    <property type="entry name" value="Acetyl-CoA hydrolase/transferase C-terminal domain"/>
    <property type="match status" value="1"/>
</dbReference>
<sequence>MKLASSSQEAMQLVQSGDRIWCHSMAATPVPLLEALAHRALELQDLTVMQLHLEHAESICTPELQGHLRNRCFFAGESTRALINTGQADYVPLFLSELPKRLRSDEERVDIAMIQVSPPDSHGNCSLGISVEASAAAVQSASKVIAMINPQMPRTHGDSFVNIRQIHCAIECDYPLIEHPYQEPTEIQQAIGRNIADLIDDGDCLQMGIGGVPDAVLEQLADRKDLGVHTEMFSNALPRLIELGVVTNSRKKKQRGKSVTGFVMGSRALYDFVDDNPSVAFLDIEYVNDPTIIARNDQVVSINSALQVDLSGQVCADSLGTQIYSGVGGQVDFVTGAAFSRGGKSIIALPSTAKGGAMSRIVPTLAAGSGVVTTRAQVDFVVTEYGVAKLKGLSLRERARALIDIAHPSFRADLAAARWF</sequence>
<dbReference type="InterPro" id="IPR026888">
    <property type="entry name" value="AcetylCoA_hyd_C"/>
</dbReference>
<dbReference type="GO" id="GO:0008775">
    <property type="term" value="F:acetate CoA-transferase activity"/>
    <property type="evidence" value="ECO:0007669"/>
    <property type="project" value="InterPro"/>
</dbReference>
<dbReference type="InterPro" id="IPR038460">
    <property type="entry name" value="AcetylCoA_hyd_C_sf"/>
</dbReference>
<dbReference type="PANTHER" id="PTHR21432">
    <property type="entry name" value="ACETYL-COA HYDROLASE-RELATED"/>
    <property type="match status" value="1"/>
</dbReference>
<dbReference type="EMBL" id="AEIG01000056">
    <property type="protein sequence ID" value="EGG29308.1"/>
    <property type="molecule type" value="Genomic_DNA"/>
</dbReference>
<accession>F3L2V7</accession>
<dbReference type="Pfam" id="PF13336">
    <property type="entry name" value="AcetylCoA_hyd_C"/>
    <property type="match status" value="1"/>
</dbReference>